<dbReference type="PROSITE" id="PS50928">
    <property type="entry name" value="ABC_TM1"/>
    <property type="match status" value="1"/>
</dbReference>
<dbReference type="InterPro" id="IPR035906">
    <property type="entry name" value="MetI-like_sf"/>
</dbReference>
<feature type="transmembrane region" description="Helical" evidence="7">
    <location>
        <begin position="116"/>
        <end position="143"/>
    </location>
</feature>
<dbReference type="CDD" id="cd06261">
    <property type="entry name" value="TM_PBP2"/>
    <property type="match status" value="1"/>
</dbReference>
<feature type="transmembrane region" description="Helical" evidence="7">
    <location>
        <begin position="235"/>
        <end position="256"/>
    </location>
</feature>
<reference evidence="9 10" key="1">
    <citation type="submission" date="2020-08" db="EMBL/GenBank/DDBJ databases">
        <title>A Genomic Blueprint of the Chicken Gut Microbiome.</title>
        <authorList>
            <person name="Gilroy R."/>
            <person name="Ravi A."/>
            <person name="Getino M."/>
            <person name="Pursley I."/>
            <person name="Horton D.L."/>
            <person name="Alikhan N.-F."/>
            <person name="Baker D."/>
            <person name="Gharbi K."/>
            <person name="Hall N."/>
            <person name="Watson M."/>
            <person name="Adriaenssens E.M."/>
            <person name="Foster-Nyarko E."/>
            <person name="Jarju S."/>
            <person name="Secka A."/>
            <person name="Antonio M."/>
            <person name="Oren A."/>
            <person name="Chaudhuri R."/>
            <person name="La Ragione R.M."/>
            <person name="Hildebrand F."/>
            <person name="Pallen M.J."/>
        </authorList>
    </citation>
    <scope>NUCLEOTIDE SEQUENCE [LARGE SCALE GENOMIC DNA]</scope>
    <source>
        <strain evidence="9 10">N37</strain>
    </source>
</reference>
<evidence type="ECO:0000259" key="8">
    <source>
        <dbReference type="PROSITE" id="PS50928"/>
    </source>
</evidence>
<dbReference type="Proteomes" id="UP000627166">
    <property type="component" value="Unassembled WGS sequence"/>
</dbReference>
<keyword evidence="2 7" id="KW-0813">Transport</keyword>
<keyword evidence="3" id="KW-1003">Cell membrane</keyword>
<dbReference type="InterPro" id="IPR050366">
    <property type="entry name" value="BP-dependent_transpt_permease"/>
</dbReference>
<dbReference type="InterPro" id="IPR053385">
    <property type="entry name" value="ABC_transport_permease"/>
</dbReference>
<feature type="transmembrane region" description="Helical" evidence="7">
    <location>
        <begin position="6"/>
        <end position="29"/>
    </location>
</feature>
<keyword evidence="5 7" id="KW-1133">Transmembrane helix</keyword>
<sequence length="286" mass="31176">MIAKKVQFVIFLIFVLSIVSIAIFAPYIATHNPNEAILTEATKAPSSDNLFGTDRMGRDLFSRVIYGTRTSLYSTLILVLSVLVLGGVLGIVSGYLGGIVDIIIMRFADMMVSFPGMALAIAIAGVMGPSITNAVIAITMVSWTKYARLARSLVLKIKHEDYIKAAFMSGTRTHNILLRYMLPSVLPTLIITAATDMGGMMLELAGFSFLGLGAQSTSIEWGYMLNEGRAYMQSASWLMIYPGLAIFITVVAFNLLGDSLRDLLDPQSEDQVLQKKREKVKGESLA</sequence>
<evidence type="ECO:0000256" key="2">
    <source>
        <dbReference type="ARBA" id="ARBA00022448"/>
    </source>
</evidence>
<evidence type="ECO:0000313" key="10">
    <source>
        <dbReference type="Proteomes" id="UP000627166"/>
    </source>
</evidence>
<dbReference type="InterPro" id="IPR000515">
    <property type="entry name" value="MetI-like"/>
</dbReference>
<dbReference type="Pfam" id="PF00528">
    <property type="entry name" value="BPD_transp_1"/>
    <property type="match status" value="1"/>
</dbReference>
<dbReference type="SUPFAM" id="SSF161098">
    <property type="entry name" value="MetI-like"/>
    <property type="match status" value="1"/>
</dbReference>
<evidence type="ECO:0000256" key="5">
    <source>
        <dbReference type="ARBA" id="ARBA00022989"/>
    </source>
</evidence>
<comment type="subcellular location">
    <subcellularLocation>
        <location evidence="1 7">Cell membrane</location>
        <topology evidence="1 7">Multi-pass membrane protein</topology>
    </subcellularLocation>
</comment>
<dbReference type="Gene3D" id="1.10.3720.10">
    <property type="entry name" value="MetI-like"/>
    <property type="match status" value="1"/>
</dbReference>
<accession>A0ABR8YU90</accession>
<evidence type="ECO:0000256" key="1">
    <source>
        <dbReference type="ARBA" id="ARBA00004651"/>
    </source>
</evidence>
<evidence type="ECO:0000256" key="7">
    <source>
        <dbReference type="RuleBase" id="RU363032"/>
    </source>
</evidence>
<feature type="domain" description="ABC transmembrane type-1" evidence="8">
    <location>
        <begin position="72"/>
        <end position="257"/>
    </location>
</feature>
<dbReference type="Pfam" id="PF12911">
    <property type="entry name" value="OppC_N"/>
    <property type="match status" value="1"/>
</dbReference>
<dbReference type="NCBIfam" id="NF045474">
    <property type="entry name" value="Opp2C"/>
    <property type="match status" value="1"/>
</dbReference>
<dbReference type="RefSeq" id="WP_191740525.1">
    <property type="nucleotide sequence ID" value="NZ_JACSQB010000079.1"/>
</dbReference>
<evidence type="ECO:0000313" key="9">
    <source>
        <dbReference type="EMBL" id="MBD8047558.1"/>
    </source>
</evidence>
<organism evidence="9 10">
    <name type="scientific">Clostridium faecium</name>
    <dbReference type="NCBI Taxonomy" id="2762223"/>
    <lineage>
        <taxon>Bacteria</taxon>
        <taxon>Bacillati</taxon>
        <taxon>Bacillota</taxon>
        <taxon>Clostridia</taxon>
        <taxon>Eubacteriales</taxon>
        <taxon>Clostridiaceae</taxon>
        <taxon>Clostridium</taxon>
    </lineage>
</organism>
<keyword evidence="10" id="KW-1185">Reference proteome</keyword>
<name>A0ABR8YU90_9CLOT</name>
<gene>
    <name evidence="9" type="ORF">H9637_10995</name>
</gene>
<comment type="caution">
    <text evidence="9">The sequence shown here is derived from an EMBL/GenBank/DDBJ whole genome shotgun (WGS) entry which is preliminary data.</text>
</comment>
<dbReference type="PANTHER" id="PTHR43386">
    <property type="entry name" value="OLIGOPEPTIDE TRANSPORT SYSTEM PERMEASE PROTEIN APPC"/>
    <property type="match status" value="1"/>
</dbReference>
<feature type="transmembrane region" description="Helical" evidence="7">
    <location>
        <begin position="72"/>
        <end position="96"/>
    </location>
</feature>
<keyword evidence="6 7" id="KW-0472">Membrane</keyword>
<proteinExistence type="inferred from homology"/>
<dbReference type="InterPro" id="IPR025966">
    <property type="entry name" value="OppC_N"/>
</dbReference>
<evidence type="ECO:0000256" key="3">
    <source>
        <dbReference type="ARBA" id="ARBA00022475"/>
    </source>
</evidence>
<keyword evidence="4 7" id="KW-0812">Transmembrane</keyword>
<evidence type="ECO:0000256" key="6">
    <source>
        <dbReference type="ARBA" id="ARBA00023136"/>
    </source>
</evidence>
<dbReference type="PANTHER" id="PTHR43386:SF25">
    <property type="entry name" value="PEPTIDE ABC TRANSPORTER PERMEASE PROTEIN"/>
    <property type="match status" value="1"/>
</dbReference>
<protein>
    <submittedName>
        <fullName evidence="9">ABC transporter permease</fullName>
    </submittedName>
</protein>
<evidence type="ECO:0000256" key="4">
    <source>
        <dbReference type="ARBA" id="ARBA00022692"/>
    </source>
</evidence>
<comment type="similarity">
    <text evidence="7">Belongs to the binding-protein-dependent transport system permease family.</text>
</comment>
<feature type="transmembrane region" description="Helical" evidence="7">
    <location>
        <begin position="201"/>
        <end position="223"/>
    </location>
</feature>
<dbReference type="EMBL" id="JACSQB010000079">
    <property type="protein sequence ID" value="MBD8047558.1"/>
    <property type="molecule type" value="Genomic_DNA"/>
</dbReference>